<accession>A0A381XFU5</accession>
<protein>
    <recommendedName>
        <fullName evidence="2">PsbP C-terminal domain-containing protein</fullName>
    </recommendedName>
</protein>
<evidence type="ECO:0008006" key="2">
    <source>
        <dbReference type="Google" id="ProtNLM"/>
    </source>
</evidence>
<dbReference type="EMBL" id="UINC01014889">
    <property type="protein sequence ID" value="SVA63143.1"/>
    <property type="molecule type" value="Genomic_DNA"/>
</dbReference>
<proteinExistence type="predicted"/>
<gene>
    <name evidence="1" type="ORF">METZ01_LOCUS115997</name>
</gene>
<sequence length="173" mass="18696">MVSKWLLAVVMVGVGSTQGALRFDAPEDWLAVESGSSMRYAEFVLPHVESDGENASLVVYYFGGSGGSVEANLERWLSQVEQPSGQPSREVAKLGHFEADGGSPVTHLVVDGTYVAEVRPGSPVRHEKPGFTLEAAVIETPGGPYFVKVVGPAPTLDRWSTSIRDFLQSIRYE</sequence>
<evidence type="ECO:0000313" key="1">
    <source>
        <dbReference type="EMBL" id="SVA63143.1"/>
    </source>
</evidence>
<dbReference type="AlphaFoldDB" id="A0A381XFU5"/>
<name>A0A381XFU5_9ZZZZ</name>
<reference evidence="1" key="1">
    <citation type="submission" date="2018-05" db="EMBL/GenBank/DDBJ databases">
        <authorList>
            <person name="Lanie J.A."/>
            <person name="Ng W.-L."/>
            <person name="Kazmierczak K.M."/>
            <person name="Andrzejewski T.M."/>
            <person name="Davidsen T.M."/>
            <person name="Wayne K.J."/>
            <person name="Tettelin H."/>
            <person name="Glass J.I."/>
            <person name="Rusch D."/>
            <person name="Podicherti R."/>
            <person name="Tsui H.-C.T."/>
            <person name="Winkler M.E."/>
        </authorList>
    </citation>
    <scope>NUCLEOTIDE SEQUENCE</scope>
</reference>
<organism evidence="1">
    <name type="scientific">marine metagenome</name>
    <dbReference type="NCBI Taxonomy" id="408172"/>
    <lineage>
        <taxon>unclassified sequences</taxon>
        <taxon>metagenomes</taxon>
        <taxon>ecological metagenomes</taxon>
    </lineage>
</organism>